<dbReference type="OrthoDB" id="9795089at2"/>
<organism evidence="4 5">
    <name type="scientific">Lutimaribacter saemankumensis</name>
    <dbReference type="NCBI Taxonomy" id="490829"/>
    <lineage>
        <taxon>Bacteria</taxon>
        <taxon>Pseudomonadati</taxon>
        <taxon>Pseudomonadota</taxon>
        <taxon>Alphaproteobacteria</taxon>
        <taxon>Rhodobacterales</taxon>
        <taxon>Roseobacteraceae</taxon>
        <taxon>Lutimaribacter</taxon>
    </lineage>
</organism>
<sequence>MTTNPIDFIHTLDAAAIPAPVLAQAKLSLRDLIGVAVGGSATRLAGIIRDHAAEDMPGTMPILFDGRGSTAAGAALSAGMVIDSLDGHDGFNPSKGHIGCPLLPAMLALAHGDCTGADFLQTLVMGYEFGARAAIAQHGSVPDYHTSGSWGAVTGAAAGARLRKLDPGQTRHALGIAEYHGPRSQMMRVIDHPTMLKDGSGWGALCAVQAVQMAARGFTGAPAITVEEAPQVWGDLGRRWYMLEQYYKPYPVCRWAQAPVEAILSLRRAHGLAPEDVARIEVETFHEAVRLATNRPRTTEEAQYSTSFPCALAMVHGDVTPAALMDTALDDPRVLRLSEGLEMVESAHANGPFPLKRLARVRLHLVDGRVLQSGWTEPRWDHDAPPTPDELHAKFTALAAPLGQTRAQAIADVIDTLETRPLDDLRTLLARPI</sequence>
<name>A0A1G8I6L7_9RHOB</name>
<dbReference type="GO" id="GO:0016829">
    <property type="term" value="F:lyase activity"/>
    <property type="evidence" value="ECO:0007669"/>
    <property type="project" value="InterPro"/>
</dbReference>
<evidence type="ECO:0000259" key="3">
    <source>
        <dbReference type="Pfam" id="PF19305"/>
    </source>
</evidence>
<accession>A0A1G8I6L7</accession>
<dbReference type="InterPro" id="IPR005656">
    <property type="entry name" value="MmgE_PrpD"/>
</dbReference>
<reference evidence="4 5" key="1">
    <citation type="submission" date="2016-10" db="EMBL/GenBank/DDBJ databases">
        <authorList>
            <person name="de Groot N.N."/>
        </authorList>
    </citation>
    <scope>NUCLEOTIDE SEQUENCE [LARGE SCALE GENOMIC DNA]</scope>
    <source>
        <strain evidence="4 5">DSM 28010</strain>
    </source>
</reference>
<dbReference type="InterPro" id="IPR045337">
    <property type="entry name" value="MmgE_PrpD_C"/>
</dbReference>
<dbReference type="Gene3D" id="3.30.1330.120">
    <property type="entry name" value="2-methylcitrate dehydratase PrpD"/>
    <property type="match status" value="1"/>
</dbReference>
<proteinExistence type="inferred from homology"/>
<evidence type="ECO:0000313" key="4">
    <source>
        <dbReference type="EMBL" id="SDI14462.1"/>
    </source>
</evidence>
<evidence type="ECO:0000313" key="5">
    <source>
        <dbReference type="Proteomes" id="UP000199340"/>
    </source>
</evidence>
<dbReference type="Pfam" id="PF19305">
    <property type="entry name" value="MmgE_PrpD_C"/>
    <property type="match status" value="1"/>
</dbReference>
<dbReference type="InterPro" id="IPR045336">
    <property type="entry name" value="MmgE_PrpD_N"/>
</dbReference>
<evidence type="ECO:0000256" key="1">
    <source>
        <dbReference type="ARBA" id="ARBA00006174"/>
    </source>
</evidence>
<feature type="domain" description="MmgE/PrpD C-terminal" evidence="3">
    <location>
        <begin position="250"/>
        <end position="418"/>
    </location>
</feature>
<dbReference type="InterPro" id="IPR036148">
    <property type="entry name" value="MmgE/PrpD_sf"/>
</dbReference>
<keyword evidence="5" id="KW-1185">Reference proteome</keyword>
<dbReference type="Pfam" id="PF03972">
    <property type="entry name" value="MmgE_PrpD_N"/>
    <property type="match status" value="1"/>
</dbReference>
<dbReference type="AlphaFoldDB" id="A0A1G8I6L7"/>
<dbReference type="PANTHER" id="PTHR16943:SF8">
    <property type="entry name" value="2-METHYLCITRATE DEHYDRATASE"/>
    <property type="match status" value="1"/>
</dbReference>
<dbReference type="RefSeq" id="WP_090027082.1">
    <property type="nucleotide sequence ID" value="NZ_FNEB01000001.1"/>
</dbReference>
<dbReference type="InterPro" id="IPR042188">
    <property type="entry name" value="MmgE/PrpD_sf_2"/>
</dbReference>
<dbReference type="EMBL" id="FNEB01000001">
    <property type="protein sequence ID" value="SDI14462.1"/>
    <property type="molecule type" value="Genomic_DNA"/>
</dbReference>
<gene>
    <name evidence="4" type="ORF">SAMN05421850_101786</name>
</gene>
<dbReference type="SUPFAM" id="SSF103378">
    <property type="entry name" value="2-methylcitrate dehydratase PrpD"/>
    <property type="match status" value="1"/>
</dbReference>
<dbReference type="STRING" id="490829.SAMN05421850_101786"/>
<dbReference type="InterPro" id="IPR042183">
    <property type="entry name" value="MmgE/PrpD_sf_1"/>
</dbReference>
<dbReference type="Gene3D" id="1.10.4100.10">
    <property type="entry name" value="2-methylcitrate dehydratase PrpD"/>
    <property type="match status" value="1"/>
</dbReference>
<dbReference type="Proteomes" id="UP000199340">
    <property type="component" value="Unassembled WGS sequence"/>
</dbReference>
<dbReference type="PANTHER" id="PTHR16943">
    <property type="entry name" value="2-METHYLCITRATE DEHYDRATASE-RELATED"/>
    <property type="match status" value="1"/>
</dbReference>
<evidence type="ECO:0000259" key="2">
    <source>
        <dbReference type="Pfam" id="PF03972"/>
    </source>
</evidence>
<protein>
    <submittedName>
        <fullName evidence="4">2-methylcitrate dehydratase PrpD</fullName>
    </submittedName>
</protein>
<comment type="similarity">
    <text evidence="1">Belongs to the PrpD family.</text>
</comment>
<feature type="domain" description="MmgE/PrpD N-terminal" evidence="2">
    <location>
        <begin position="7"/>
        <end position="226"/>
    </location>
</feature>